<name>A0A2S0WZ61_9MICO</name>
<evidence type="ECO:0000313" key="8">
    <source>
        <dbReference type="Proteomes" id="UP000244729"/>
    </source>
</evidence>
<evidence type="ECO:0000256" key="1">
    <source>
        <dbReference type="ARBA" id="ARBA00022475"/>
    </source>
</evidence>
<dbReference type="RefSeq" id="WP_108596429.1">
    <property type="nucleotide sequence ID" value="NZ_CP028913.1"/>
</dbReference>
<organism evidence="7 8">
    <name type="scientific">Agromyces badenianii</name>
    <dbReference type="NCBI Taxonomy" id="2080742"/>
    <lineage>
        <taxon>Bacteria</taxon>
        <taxon>Bacillati</taxon>
        <taxon>Actinomycetota</taxon>
        <taxon>Actinomycetes</taxon>
        <taxon>Micrococcales</taxon>
        <taxon>Microbacteriaceae</taxon>
        <taxon>Agromyces</taxon>
    </lineage>
</organism>
<dbReference type="PROSITE" id="PS51257">
    <property type="entry name" value="PROKAR_LIPOPROTEIN"/>
    <property type="match status" value="1"/>
</dbReference>
<sequence>MKSTLPGLAAVAVLAVALTGCSAGDDGGTTIEVQTNLGATDPILEVLAEVTEAYTDDHPDIEIDLVPATDTYEADMKVRLASGDVPDIWATHGWSLLRYSEFLEPLNDQPWAKNFNPALAPAMENAEGEFFALPLDTDVAGIVYNRAVLDAAGIDPASLTDWAKFDAALKTLADAGVTPIASSGKDSWFAGNIPDFMGSGGFTDEEFQGFLDGEFQADGYASLLDEVAKWQAAGYFNPDYSSATTDDLGRALAEGKTGFIMVQNYIVGTALGFDPDAELGYFPIPSDAGSPFLVGGEGRAYGVSRTSEHKQEALDYLAFLAEPENLSQLASAIGGIPGLTDATSDLGVLQASYDEFVAPGDVPLLPYFDRVYLPNGIWDTMVSTTDSIITGQADVPTAVDQMTTSFDSLHGQE</sequence>
<dbReference type="AlphaFoldDB" id="A0A2S0WZ61"/>
<dbReference type="PANTHER" id="PTHR43649">
    <property type="entry name" value="ARABINOSE-BINDING PROTEIN-RELATED"/>
    <property type="match status" value="1"/>
</dbReference>
<evidence type="ECO:0000256" key="6">
    <source>
        <dbReference type="SAM" id="SignalP"/>
    </source>
</evidence>
<evidence type="ECO:0000256" key="3">
    <source>
        <dbReference type="ARBA" id="ARBA00023136"/>
    </source>
</evidence>
<feature type="chain" id="PRO_5038380687" evidence="6">
    <location>
        <begin position="24"/>
        <end position="413"/>
    </location>
</feature>
<dbReference type="OrthoDB" id="8478044at2"/>
<dbReference type="InterPro" id="IPR006059">
    <property type="entry name" value="SBP"/>
</dbReference>
<keyword evidence="5" id="KW-0449">Lipoprotein</keyword>
<dbReference type="InterPro" id="IPR050490">
    <property type="entry name" value="Bact_solute-bd_prot1"/>
</dbReference>
<dbReference type="Gene3D" id="3.40.190.10">
    <property type="entry name" value="Periplasmic binding protein-like II"/>
    <property type="match status" value="2"/>
</dbReference>
<evidence type="ECO:0000313" key="7">
    <source>
        <dbReference type="EMBL" id="AWB96635.1"/>
    </source>
</evidence>
<dbReference type="SUPFAM" id="SSF53850">
    <property type="entry name" value="Periplasmic binding protein-like II"/>
    <property type="match status" value="1"/>
</dbReference>
<keyword evidence="8" id="KW-1185">Reference proteome</keyword>
<dbReference type="Pfam" id="PF13416">
    <property type="entry name" value="SBP_bac_8"/>
    <property type="match status" value="1"/>
</dbReference>
<keyword evidence="3" id="KW-0472">Membrane</keyword>
<evidence type="ECO:0000256" key="2">
    <source>
        <dbReference type="ARBA" id="ARBA00022729"/>
    </source>
</evidence>
<feature type="signal peptide" evidence="6">
    <location>
        <begin position="1"/>
        <end position="23"/>
    </location>
</feature>
<proteinExistence type="predicted"/>
<dbReference type="PANTHER" id="PTHR43649:SF33">
    <property type="entry name" value="POLYGALACTURONAN_RHAMNOGALACTURONAN-BINDING PROTEIN YTCQ"/>
    <property type="match status" value="1"/>
</dbReference>
<reference evidence="7 8" key="1">
    <citation type="submission" date="2018-04" db="EMBL/GenBank/DDBJ databases">
        <authorList>
            <person name="Li J."/>
        </authorList>
    </citation>
    <scope>NUCLEOTIDE SEQUENCE [LARGE SCALE GENOMIC DNA]</scope>
    <source>
        <strain evidence="8">30A</strain>
    </source>
</reference>
<accession>A0A2S0WZ61</accession>
<keyword evidence="2 6" id="KW-0732">Signal</keyword>
<protein>
    <submittedName>
        <fullName evidence="7">ABC transporter substrate-binding protein</fullName>
    </submittedName>
</protein>
<dbReference type="KEGG" id="agm:DCE93_14080"/>
<dbReference type="EMBL" id="CP028913">
    <property type="protein sequence ID" value="AWB96635.1"/>
    <property type="molecule type" value="Genomic_DNA"/>
</dbReference>
<gene>
    <name evidence="7" type="ORF">DCE93_14080</name>
</gene>
<keyword evidence="1" id="KW-1003">Cell membrane</keyword>
<dbReference type="Proteomes" id="UP000244729">
    <property type="component" value="Chromosome"/>
</dbReference>
<evidence type="ECO:0000256" key="4">
    <source>
        <dbReference type="ARBA" id="ARBA00023139"/>
    </source>
</evidence>
<keyword evidence="4" id="KW-0564">Palmitate</keyword>
<evidence type="ECO:0000256" key="5">
    <source>
        <dbReference type="ARBA" id="ARBA00023288"/>
    </source>
</evidence>